<evidence type="ECO:0000313" key="1">
    <source>
        <dbReference type="EMBL" id="KAF9642023.1"/>
    </source>
</evidence>
<protein>
    <submittedName>
        <fullName evidence="1">Uncharacterized protein</fullName>
    </submittedName>
</protein>
<dbReference type="Proteomes" id="UP000886501">
    <property type="component" value="Unassembled WGS sequence"/>
</dbReference>
<reference evidence="1" key="1">
    <citation type="submission" date="2019-10" db="EMBL/GenBank/DDBJ databases">
        <authorList>
            <consortium name="DOE Joint Genome Institute"/>
            <person name="Kuo A."/>
            <person name="Miyauchi S."/>
            <person name="Kiss E."/>
            <person name="Drula E."/>
            <person name="Kohler A."/>
            <person name="Sanchez-Garcia M."/>
            <person name="Andreopoulos B."/>
            <person name="Barry K.W."/>
            <person name="Bonito G."/>
            <person name="Buee M."/>
            <person name="Carver A."/>
            <person name="Chen C."/>
            <person name="Cichocki N."/>
            <person name="Clum A."/>
            <person name="Culley D."/>
            <person name="Crous P.W."/>
            <person name="Fauchery L."/>
            <person name="Girlanda M."/>
            <person name="Hayes R."/>
            <person name="Keri Z."/>
            <person name="Labutti K."/>
            <person name="Lipzen A."/>
            <person name="Lombard V."/>
            <person name="Magnuson J."/>
            <person name="Maillard F."/>
            <person name="Morin E."/>
            <person name="Murat C."/>
            <person name="Nolan M."/>
            <person name="Ohm R."/>
            <person name="Pangilinan J."/>
            <person name="Pereira M."/>
            <person name="Perotto S."/>
            <person name="Peter M."/>
            <person name="Riley R."/>
            <person name="Sitrit Y."/>
            <person name="Stielow B."/>
            <person name="Szollosi G."/>
            <person name="Zifcakova L."/>
            <person name="Stursova M."/>
            <person name="Spatafora J.W."/>
            <person name="Tedersoo L."/>
            <person name="Vaario L.-M."/>
            <person name="Yamada A."/>
            <person name="Yan M."/>
            <person name="Wang P."/>
            <person name="Xu J."/>
            <person name="Bruns T."/>
            <person name="Baldrian P."/>
            <person name="Vilgalys R."/>
            <person name="Henrissat B."/>
            <person name="Grigoriev I.V."/>
            <person name="Hibbett D."/>
            <person name="Nagy L.G."/>
            <person name="Martin F.M."/>
        </authorList>
    </citation>
    <scope>NUCLEOTIDE SEQUENCE</scope>
    <source>
        <strain evidence="1">P2</strain>
    </source>
</reference>
<name>A0ACB6YY74_THEGA</name>
<dbReference type="EMBL" id="MU118766">
    <property type="protein sequence ID" value="KAF9642023.1"/>
    <property type="molecule type" value="Genomic_DNA"/>
</dbReference>
<sequence length="109" mass="12016">MHKTSADRPSRLRRKFECATSCGWFLPSCTSGRRFSFPRTFISGHTLTPSGLMSFNVPGPSFLSIMCVVLSFTCLISVKQSGFFRCGSVIGRCCCFAVNLESQGDRTRG</sequence>
<organism evidence="1 2">
    <name type="scientific">Thelephora ganbajun</name>
    <name type="common">Ganba fungus</name>
    <dbReference type="NCBI Taxonomy" id="370292"/>
    <lineage>
        <taxon>Eukaryota</taxon>
        <taxon>Fungi</taxon>
        <taxon>Dikarya</taxon>
        <taxon>Basidiomycota</taxon>
        <taxon>Agaricomycotina</taxon>
        <taxon>Agaricomycetes</taxon>
        <taxon>Thelephorales</taxon>
        <taxon>Thelephoraceae</taxon>
        <taxon>Thelephora</taxon>
    </lineage>
</organism>
<reference evidence="1" key="2">
    <citation type="journal article" date="2020" name="Nat. Commun.">
        <title>Large-scale genome sequencing of mycorrhizal fungi provides insights into the early evolution of symbiotic traits.</title>
        <authorList>
            <person name="Miyauchi S."/>
            <person name="Kiss E."/>
            <person name="Kuo A."/>
            <person name="Drula E."/>
            <person name="Kohler A."/>
            <person name="Sanchez-Garcia M."/>
            <person name="Morin E."/>
            <person name="Andreopoulos B."/>
            <person name="Barry K.W."/>
            <person name="Bonito G."/>
            <person name="Buee M."/>
            <person name="Carver A."/>
            <person name="Chen C."/>
            <person name="Cichocki N."/>
            <person name="Clum A."/>
            <person name="Culley D."/>
            <person name="Crous P.W."/>
            <person name="Fauchery L."/>
            <person name="Girlanda M."/>
            <person name="Hayes R.D."/>
            <person name="Keri Z."/>
            <person name="LaButti K."/>
            <person name="Lipzen A."/>
            <person name="Lombard V."/>
            <person name="Magnuson J."/>
            <person name="Maillard F."/>
            <person name="Murat C."/>
            <person name="Nolan M."/>
            <person name="Ohm R.A."/>
            <person name="Pangilinan J."/>
            <person name="Pereira M.F."/>
            <person name="Perotto S."/>
            <person name="Peter M."/>
            <person name="Pfister S."/>
            <person name="Riley R."/>
            <person name="Sitrit Y."/>
            <person name="Stielow J.B."/>
            <person name="Szollosi G."/>
            <person name="Zifcakova L."/>
            <person name="Stursova M."/>
            <person name="Spatafora J.W."/>
            <person name="Tedersoo L."/>
            <person name="Vaario L.M."/>
            <person name="Yamada A."/>
            <person name="Yan M."/>
            <person name="Wang P."/>
            <person name="Xu J."/>
            <person name="Bruns T."/>
            <person name="Baldrian P."/>
            <person name="Vilgalys R."/>
            <person name="Dunand C."/>
            <person name="Henrissat B."/>
            <person name="Grigoriev I.V."/>
            <person name="Hibbett D."/>
            <person name="Nagy L.G."/>
            <person name="Martin F.M."/>
        </authorList>
    </citation>
    <scope>NUCLEOTIDE SEQUENCE</scope>
    <source>
        <strain evidence="1">P2</strain>
    </source>
</reference>
<proteinExistence type="predicted"/>
<keyword evidence="2" id="KW-1185">Reference proteome</keyword>
<comment type="caution">
    <text evidence="1">The sequence shown here is derived from an EMBL/GenBank/DDBJ whole genome shotgun (WGS) entry which is preliminary data.</text>
</comment>
<evidence type="ECO:0000313" key="2">
    <source>
        <dbReference type="Proteomes" id="UP000886501"/>
    </source>
</evidence>
<accession>A0ACB6YY74</accession>
<gene>
    <name evidence="1" type="ORF">BDM02DRAFT_2810987</name>
</gene>